<dbReference type="Gene3D" id="3.40.50.720">
    <property type="entry name" value="NAD(P)-binding Rossmann-like Domain"/>
    <property type="match status" value="1"/>
</dbReference>
<evidence type="ECO:0000256" key="2">
    <source>
        <dbReference type="ARBA" id="ARBA00023002"/>
    </source>
</evidence>
<dbReference type="Proteomes" id="UP001500620">
    <property type="component" value="Unassembled WGS sequence"/>
</dbReference>
<keyword evidence="4" id="KW-1185">Reference proteome</keyword>
<accession>A0ABP8DDB3</accession>
<evidence type="ECO:0000256" key="1">
    <source>
        <dbReference type="ARBA" id="ARBA00006484"/>
    </source>
</evidence>
<dbReference type="InterPro" id="IPR036291">
    <property type="entry name" value="NAD(P)-bd_dom_sf"/>
</dbReference>
<comment type="caution">
    <text evidence="3">The sequence shown here is derived from an EMBL/GenBank/DDBJ whole genome shotgun (WGS) entry which is preliminary data.</text>
</comment>
<evidence type="ECO:0000313" key="3">
    <source>
        <dbReference type="EMBL" id="GAA4253239.1"/>
    </source>
</evidence>
<dbReference type="PANTHER" id="PTHR43669:SF3">
    <property type="entry name" value="ALCOHOL DEHYDROGENASE, PUTATIVE (AFU_ORTHOLOGUE AFUA_3G03445)-RELATED"/>
    <property type="match status" value="1"/>
</dbReference>
<dbReference type="RefSeq" id="WP_345130297.1">
    <property type="nucleotide sequence ID" value="NZ_BAABAT010000015.1"/>
</dbReference>
<evidence type="ECO:0000313" key="4">
    <source>
        <dbReference type="Proteomes" id="UP001500620"/>
    </source>
</evidence>
<name>A0ABP8DDB3_9ACTN</name>
<dbReference type="Pfam" id="PF13561">
    <property type="entry name" value="adh_short_C2"/>
    <property type="match status" value="1"/>
</dbReference>
<gene>
    <name evidence="3" type="ORF">GCM10022255_053300</name>
</gene>
<proteinExistence type="inferred from homology"/>
<protein>
    <submittedName>
        <fullName evidence="3">SDR family oxidoreductase</fullName>
    </submittedName>
</protein>
<dbReference type="PRINTS" id="PR00081">
    <property type="entry name" value="GDHRDH"/>
</dbReference>
<keyword evidence="2" id="KW-0560">Oxidoreductase</keyword>
<dbReference type="InterPro" id="IPR002347">
    <property type="entry name" value="SDR_fam"/>
</dbReference>
<dbReference type="CDD" id="cd05233">
    <property type="entry name" value="SDR_c"/>
    <property type="match status" value="1"/>
</dbReference>
<dbReference type="PANTHER" id="PTHR43669">
    <property type="entry name" value="5-KETO-D-GLUCONATE 5-REDUCTASE"/>
    <property type="match status" value="1"/>
</dbReference>
<reference evidence="4" key="1">
    <citation type="journal article" date="2019" name="Int. J. Syst. Evol. Microbiol.">
        <title>The Global Catalogue of Microorganisms (GCM) 10K type strain sequencing project: providing services to taxonomists for standard genome sequencing and annotation.</title>
        <authorList>
            <consortium name="The Broad Institute Genomics Platform"/>
            <consortium name="The Broad Institute Genome Sequencing Center for Infectious Disease"/>
            <person name="Wu L."/>
            <person name="Ma J."/>
        </authorList>
    </citation>
    <scope>NUCLEOTIDE SEQUENCE [LARGE SCALE GENOMIC DNA]</scope>
    <source>
        <strain evidence="4">JCM 17441</strain>
    </source>
</reference>
<comment type="similarity">
    <text evidence="1">Belongs to the short-chain dehydrogenases/reductases (SDR) family.</text>
</comment>
<organism evidence="3 4">
    <name type="scientific">Dactylosporangium darangshiense</name>
    <dbReference type="NCBI Taxonomy" id="579108"/>
    <lineage>
        <taxon>Bacteria</taxon>
        <taxon>Bacillati</taxon>
        <taxon>Actinomycetota</taxon>
        <taxon>Actinomycetes</taxon>
        <taxon>Micromonosporales</taxon>
        <taxon>Micromonosporaceae</taxon>
        <taxon>Dactylosporangium</taxon>
    </lineage>
</organism>
<dbReference type="SUPFAM" id="SSF51735">
    <property type="entry name" value="NAD(P)-binding Rossmann-fold domains"/>
    <property type="match status" value="1"/>
</dbReference>
<dbReference type="EMBL" id="BAABAT010000015">
    <property type="protein sequence ID" value="GAA4253239.1"/>
    <property type="molecule type" value="Genomic_DNA"/>
</dbReference>
<sequence length="253" mass="26046">MLLQGKTAVVYGGGGSVGGAIARAFGRNGAAVHLAGRTEATLQSVADDIAGAGGTAYVDVVDALDEAAVDGHMKRVVERGGRLDVSVNVISDQDVQGTPMVEMDVEDYLRPVATAVRSKFLTARAAARVMVPQQGGVILFFGGQFDWTVARKLSVGGIGVTFDAVESMRRQLAGELGRHGIRVITLHTGGLPETIPLGYDGRDEIVELLNGNALAGRAATLQDVGEIAVFAASDLARTVSGASINMSAGAAVD</sequence>